<keyword evidence="2" id="KW-1185">Reference proteome</keyword>
<dbReference type="HOGENOM" id="CLU_3163854_0_0_9"/>
<organism evidence="1 2">
    <name type="scientific">Alkaliphilus metalliredigens (strain QYMF)</name>
    <dbReference type="NCBI Taxonomy" id="293826"/>
    <lineage>
        <taxon>Bacteria</taxon>
        <taxon>Bacillati</taxon>
        <taxon>Bacillota</taxon>
        <taxon>Clostridia</taxon>
        <taxon>Peptostreptococcales</taxon>
        <taxon>Natronincolaceae</taxon>
        <taxon>Alkaliphilus</taxon>
    </lineage>
</organism>
<reference evidence="2" key="1">
    <citation type="journal article" date="2016" name="Genome Announc.">
        <title>Complete genome sequence of Alkaliphilus metalliredigens strain QYMF, an alkaliphilic and metal-reducing bacterium isolated from borax-contaminated leachate ponds.</title>
        <authorList>
            <person name="Hwang C."/>
            <person name="Copeland A."/>
            <person name="Lucas S."/>
            <person name="Lapidus A."/>
            <person name="Barry K."/>
            <person name="Detter J.C."/>
            <person name="Glavina Del Rio T."/>
            <person name="Hammon N."/>
            <person name="Israni S."/>
            <person name="Dalin E."/>
            <person name="Tice H."/>
            <person name="Pitluck S."/>
            <person name="Chertkov O."/>
            <person name="Brettin T."/>
            <person name="Bruce D."/>
            <person name="Han C."/>
            <person name="Schmutz J."/>
            <person name="Larimer F."/>
            <person name="Land M.L."/>
            <person name="Hauser L."/>
            <person name="Kyrpides N."/>
            <person name="Mikhailova N."/>
            <person name="Ye Q."/>
            <person name="Zhou J."/>
            <person name="Richardson P."/>
            <person name="Fields M.W."/>
        </authorList>
    </citation>
    <scope>NUCLEOTIDE SEQUENCE [LARGE SCALE GENOMIC DNA]</scope>
    <source>
        <strain evidence="2">QYMF</strain>
    </source>
</reference>
<dbReference type="EMBL" id="CP000724">
    <property type="protein sequence ID" value="ABR48014.1"/>
    <property type="molecule type" value="Genomic_DNA"/>
</dbReference>
<proteinExistence type="predicted"/>
<dbReference type="KEGG" id="amt:Amet_1844"/>
<dbReference type="Proteomes" id="UP000001572">
    <property type="component" value="Chromosome"/>
</dbReference>
<name>A6TP96_ALKMQ</name>
<accession>A6TP96</accession>
<evidence type="ECO:0000313" key="2">
    <source>
        <dbReference type="Proteomes" id="UP000001572"/>
    </source>
</evidence>
<sequence length="47" mass="5674">MNKKRRKWTPEENQVSEMKKIALLERNESKLTIKRQCELISLPKFTV</sequence>
<dbReference type="AlphaFoldDB" id="A6TP96"/>
<evidence type="ECO:0000313" key="1">
    <source>
        <dbReference type="EMBL" id="ABR48014.1"/>
    </source>
</evidence>
<protein>
    <submittedName>
        <fullName evidence="1">Uncharacterized protein</fullName>
    </submittedName>
</protein>
<gene>
    <name evidence="1" type="ordered locus">Amet_1844</name>
</gene>